<organism evidence="2 3">
    <name type="scientific">Menidia menidia</name>
    <name type="common">Atlantic silverside</name>
    <dbReference type="NCBI Taxonomy" id="238744"/>
    <lineage>
        <taxon>Eukaryota</taxon>
        <taxon>Metazoa</taxon>
        <taxon>Chordata</taxon>
        <taxon>Craniata</taxon>
        <taxon>Vertebrata</taxon>
        <taxon>Euteleostomi</taxon>
        <taxon>Actinopterygii</taxon>
        <taxon>Neopterygii</taxon>
        <taxon>Teleostei</taxon>
        <taxon>Neoteleostei</taxon>
        <taxon>Acanthomorphata</taxon>
        <taxon>Ovalentaria</taxon>
        <taxon>Atherinomorphae</taxon>
        <taxon>Atheriniformes</taxon>
        <taxon>Atherinopsidae</taxon>
        <taxon>Menidiinae</taxon>
        <taxon>Menidia</taxon>
    </lineage>
</organism>
<protein>
    <submittedName>
        <fullName evidence="2">(Atlantic silverside) hypothetical protein</fullName>
    </submittedName>
</protein>
<comment type="caution">
    <text evidence="2">The sequence shown here is derived from an EMBL/GenBank/DDBJ whole genome shotgun (WGS) entry which is preliminary data.</text>
</comment>
<feature type="region of interest" description="Disordered" evidence="1">
    <location>
        <begin position="90"/>
        <end position="123"/>
    </location>
</feature>
<feature type="compositionally biased region" description="Basic and acidic residues" evidence="1">
    <location>
        <begin position="110"/>
        <end position="123"/>
    </location>
</feature>
<keyword evidence="3" id="KW-1185">Reference proteome</keyword>
<dbReference type="EMBL" id="CAJRST010022223">
    <property type="protein sequence ID" value="CAG5958516.1"/>
    <property type="molecule type" value="Genomic_DNA"/>
</dbReference>
<evidence type="ECO:0000313" key="3">
    <source>
        <dbReference type="Proteomes" id="UP000677803"/>
    </source>
</evidence>
<dbReference type="Proteomes" id="UP000677803">
    <property type="component" value="Unassembled WGS sequence"/>
</dbReference>
<reference evidence="2" key="1">
    <citation type="submission" date="2021-05" db="EMBL/GenBank/DDBJ databases">
        <authorList>
            <person name="Tigano A."/>
        </authorList>
    </citation>
    <scope>NUCLEOTIDE SEQUENCE</scope>
</reference>
<evidence type="ECO:0000256" key="1">
    <source>
        <dbReference type="SAM" id="MobiDB-lite"/>
    </source>
</evidence>
<evidence type="ECO:0000313" key="2">
    <source>
        <dbReference type="EMBL" id="CAG5958516.1"/>
    </source>
</evidence>
<gene>
    <name evidence="2" type="ORF">MMEN_LOCUS15338</name>
</gene>
<dbReference type="AlphaFoldDB" id="A0A8S4BBP6"/>
<accession>A0A8S4BBP6</accession>
<sequence length="123" mass="13091">MTERQTDEDHTAVLKTEHLFMKACRFCLNTDGVPSVAGWLGESLSPALAISRIISGIINPTLGSSPACRLSSAASVQACLTRAVRATADKSRAGVNGRAPEGRSWLQTKPEGKRHQAESDTKG</sequence>
<proteinExistence type="predicted"/>
<name>A0A8S4BBP6_9TELE</name>